<name>A0A3D3R5Y4_9PLAN</name>
<reference evidence="1 2" key="1">
    <citation type="journal article" date="2018" name="Nat. Biotechnol.">
        <title>A standardized bacterial taxonomy based on genome phylogeny substantially revises the tree of life.</title>
        <authorList>
            <person name="Parks D.H."/>
            <person name="Chuvochina M."/>
            <person name="Waite D.W."/>
            <person name="Rinke C."/>
            <person name="Skarshewski A."/>
            <person name="Chaumeil P.A."/>
            <person name="Hugenholtz P."/>
        </authorList>
    </citation>
    <scope>NUCLEOTIDE SEQUENCE [LARGE SCALE GENOMIC DNA]</scope>
    <source>
        <strain evidence="1">UBA9375</strain>
    </source>
</reference>
<sequence>MSKVSQVAVGLLLITVGYVLGASQSFQSSLLHAQQASGTPTEETEDKIKRGVKQLVDAQSALEQENFMRPATKGLNAFAVSCGGVNALDDLEAGNGVDPETFAGLYAGMAKPDVAAQLGRDDQGRITYKNKIVRMYPVSRLKKMFATRLKYLGENQDDATSF</sequence>
<accession>A0A3D3R5Y4</accession>
<comment type="caution">
    <text evidence="1">The sequence shown here is derived from an EMBL/GenBank/DDBJ whole genome shotgun (WGS) entry which is preliminary data.</text>
</comment>
<proteinExistence type="predicted"/>
<accession>A0A517X9P8</accession>
<gene>
    <name evidence="1" type="ORF">DIT97_10700</name>
</gene>
<organism evidence="1 2">
    <name type="scientific">Gimesia maris</name>
    <dbReference type="NCBI Taxonomy" id="122"/>
    <lineage>
        <taxon>Bacteria</taxon>
        <taxon>Pseudomonadati</taxon>
        <taxon>Planctomycetota</taxon>
        <taxon>Planctomycetia</taxon>
        <taxon>Planctomycetales</taxon>
        <taxon>Planctomycetaceae</taxon>
        <taxon>Gimesia</taxon>
    </lineage>
</organism>
<dbReference type="AlphaFoldDB" id="A0A3D3R5Y4"/>
<dbReference type="Proteomes" id="UP000263642">
    <property type="component" value="Unassembled WGS sequence"/>
</dbReference>
<evidence type="ECO:0000313" key="1">
    <source>
        <dbReference type="EMBL" id="HCO23492.1"/>
    </source>
</evidence>
<dbReference type="EMBL" id="DQAY01000059">
    <property type="protein sequence ID" value="HCO23492.1"/>
    <property type="molecule type" value="Genomic_DNA"/>
</dbReference>
<evidence type="ECO:0000313" key="2">
    <source>
        <dbReference type="Proteomes" id="UP000263642"/>
    </source>
</evidence>
<dbReference type="RefSeq" id="WP_154898305.1">
    <property type="nucleotide sequence ID" value="NZ_CAXAST010000007.1"/>
</dbReference>
<protein>
    <submittedName>
        <fullName evidence="1">Uncharacterized protein</fullName>
    </submittedName>
</protein>